<evidence type="ECO:0000256" key="1">
    <source>
        <dbReference type="SAM" id="MobiDB-lite"/>
    </source>
</evidence>
<proteinExistence type="predicted"/>
<protein>
    <recommendedName>
        <fullName evidence="2">C2H2-type domain-containing protein</fullName>
    </recommendedName>
</protein>
<evidence type="ECO:0000313" key="3">
    <source>
        <dbReference type="EMBL" id="KAK5693018.1"/>
    </source>
</evidence>
<name>A0AAN8A0M9_9PEZI</name>
<reference evidence="3" key="1">
    <citation type="submission" date="2023-08" db="EMBL/GenBank/DDBJ databases">
        <title>Black Yeasts Isolated from many extreme environments.</title>
        <authorList>
            <person name="Coleine C."/>
            <person name="Stajich J.E."/>
            <person name="Selbmann L."/>
        </authorList>
    </citation>
    <scope>NUCLEOTIDE SEQUENCE</scope>
    <source>
        <strain evidence="3">CCFEE 5810</strain>
    </source>
</reference>
<evidence type="ECO:0000259" key="2">
    <source>
        <dbReference type="PROSITE" id="PS00028"/>
    </source>
</evidence>
<sequence length="601" mass="66972">MNNAEYTALLNHTERFLRGLFDTCPPNEVSSRILHLATTPEDNPLKQLVRATDGHAHAHPLLPSGATSQDASVPRKQKFSLRFSRNKDRAGEAETSRQGHQNVFQSTDVKHAVAVGGDSQCCGLPPRERPASPKAKSGSTAATYNCVFCRTDYTTKGTCKRHLEEIHVAKRYFRCLMCSHHFSTAPEARKHCQTCGAGLLGYKTEIPEEHKLYSSEFVPHQVFPTQQGYVNHLLDLSVATNEPRPVRSYHKKLRNLLEQPACENALRSLSLRLFMSAEGWRDARWEHERVKKAVHELEHGILDSGSGVEDVLKLHKMERFLTDLFNDRAISTALAPSSPPRERRATLVPKIETHGNVHSGRPNPTRLPPTEPTPKRPLSVESSARTPIRQPPGPPTPTTNYTRNDDLPPKPHQYEHGYHQQQPQPIPQAQVPVSVPHQQQQQQQMRPYQSPVSPPHTTFQLPQSDHPTMFWPPQDPQPPPYTDAYSQGTLQQPSYTTNMLPDQSFAGLGFDNSDFIPFADLSVASRMASPTLYMPSADDAMGFYSTTSQQYAEQQHISSGVMDYTRMAFAPTTGEYQGGTVSNFHPSQQQQGYGGGGGGGM</sequence>
<accession>A0AAN8A0M9</accession>
<organism evidence="3 4">
    <name type="scientific">Elasticomyces elasticus</name>
    <dbReference type="NCBI Taxonomy" id="574655"/>
    <lineage>
        <taxon>Eukaryota</taxon>
        <taxon>Fungi</taxon>
        <taxon>Dikarya</taxon>
        <taxon>Ascomycota</taxon>
        <taxon>Pezizomycotina</taxon>
        <taxon>Dothideomycetes</taxon>
        <taxon>Dothideomycetidae</taxon>
        <taxon>Mycosphaerellales</taxon>
        <taxon>Teratosphaeriaceae</taxon>
        <taxon>Elasticomyces</taxon>
    </lineage>
</organism>
<gene>
    <name evidence="3" type="ORF">LTR97_010494</name>
</gene>
<feature type="domain" description="C2H2-type" evidence="2">
    <location>
        <begin position="146"/>
        <end position="167"/>
    </location>
</feature>
<feature type="compositionally biased region" description="Basic and acidic residues" evidence="1">
    <location>
        <begin position="85"/>
        <end position="97"/>
    </location>
</feature>
<feature type="region of interest" description="Disordered" evidence="1">
    <location>
        <begin position="351"/>
        <end position="458"/>
    </location>
</feature>
<comment type="caution">
    <text evidence="3">The sequence shown here is derived from an EMBL/GenBank/DDBJ whole genome shotgun (WGS) entry which is preliminary data.</text>
</comment>
<evidence type="ECO:0000313" key="4">
    <source>
        <dbReference type="Proteomes" id="UP001310594"/>
    </source>
</evidence>
<feature type="compositionally biased region" description="Basic and acidic residues" evidence="1">
    <location>
        <begin position="403"/>
        <end position="418"/>
    </location>
</feature>
<feature type="compositionally biased region" description="Gly residues" evidence="1">
    <location>
        <begin position="592"/>
        <end position="601"/>
    </location>
</feature>
<dbReference type="PROSITE" id="PS00028">
    <property type="entry name" value="ZINC_FINGER_C2H2_1"/>
    <property type="match status" value="1"/>
</dbReference>
<dbReference type="InterPro" id="IPR013087">
    <property type="entry name" value="Znf_C2H2_type"/>
</dbReference>
<dbReference type="EMBL" id="JAVRQU010000018">
    <property type="protein sequence ID" value="KAK5693018.1"/>
    <property type="molecule type" value="Genomic_DNA"/>
</dbReference>
<feature type="region of interest" description="Disordered" evidence="1">
    <location>
        <begin position="57"/>
        <end position="105"/>
    </location>
</feature>
<dbReference type="Proteomes" id="UP001310594">
    <property type="component" value="Unassembled WGS sequence"/>
</dbReference>
<dbReference type="AlphaFoldDB" id="A0AAN8A0M9"/>
<feature type="compositionally biased region" description="Low complexity" evidence="1">
    <location>
        <begin position="420"/>
        <end position="451"/>
    </location>
</feature>
<feature type="region of interest" description="Disordered" evidence="1">
    <location>
        <begin position="578"/>
        <end position="601"/>
    </location>
</feature>